<evidence type="ECO:0000256" key="1">
    <source>
        <dbReference type="SAM" id="MobiDB-lite"/>
    </source>
</evidence>
<evidence type="ECO:0000313" key="2">
    <source>
        <dbReference type="EMBL" id="KAF4406240.1"/>
    </source>
</evidence>
<dbReference type="EMBL" id="WHPN01000376">
    <property type="protein sequence ID" value="KAF4406240.1"/>
    <property type="molecule type" value="Genomic_DNA"/>
</dbReference>
<keyword evidence="3" id="KW-1185">Reference proteome</keyword>
<name>A0ABQ7FC86_9ACTN</name>
<dbReference type="RefSeq" id="WP_156207306.1">
    <property type="nucleotide sequence ID" value="NZ_WHPN01000376.1"/>
</dbReference>
<dbReference type="Pfam" id="PF12322">
    <property type="entry name" value="T4_baseplate"/>
    <property type="match status" value="1"/>
</dbReference>
<feature type="region of interest" description="Disordered" evidence="1">
    <location>
        <begin position="126"/>
        <end position="167"/>
    </location>
</feature>
<dbReference type="Proteomes" id="UP000621266">
    <property type="component" value="Unassembled WGS sequence"/>
</dbReference>
<evidence type="ECO:0000313" key="3">
    <source>
        <dbReference type="Proteomes" id="UP000621266"/>
    </source>
</evidence>
<sequence>MAITGPAELLATWEAGLAQPAPGRALLLHRAARPEADDGELLSVAVGEREADLFALRRALFGERLQVRIDCVPCGEAMEFDLSTDELAARPREQGPLRVEEDGWAVEFRLPTVADLTAVAHEVAARGAVSRGGTGPGAPDGTGAPGPAEGSGTARGSGSGPGSGAAAGPALEARRLLLARCVVAASRAGRALPAGRLPELPESVQRRIAEAAEEADPAAAVTLNVACPECGEATKAELDIASYLWTELDSWARDLLLDVHLLAGAYGWSEREILALSPLRRRYYLELCADA</sequence>
<feature type="compositionally biased region" description="Gly residues" evidence="1">
    <location>
        <begin position="153"/>
        <end position="165"/>
    </location>
</feature>
<feature type="compositionally biased region" description="Gly residues" evidence="1">
    <location>
        <begin position="130"/>
        <end position="144"/>
    </location>
</feature>
<accession>A0ABQ7FC86</accession>
<dbReference type="InterPro" id="IPR024364">
    <property type="entry name" value="Baseplate_phage_T4-like"/>
</dbReference>
<gene>
    <name evidence="2" type="ORF">GCU69_25940</name>
</gene>
<protein>
    <recommendedName>
        <fullName evidence="4">Phage baseplate protein</fullName>
    </recommendedName>
</protein>
<comment type="caution">
    <text evidence="2">The sequence shown here is derived from an EMBL/GenBank/DDBJ whole genome shotgun (WGS) entry which is preliminary data.</text>
</comment>
<reference evidence="2 3" key="1">
    <citation type="submission" date="2019-10" db="EMBL/GenBank/DDBJ databases">
        <title>Streptomyces tenebrisbrunneis sp.nov., an endogenous actinomycete isolated from of Lycium ruthenicum.</title>
        <authorList>
            <person name="Ma L."/>
        </authorList>
    </citation>
    <scope>NUCLEOTIDE SEQUENCE [LARGE SCALE GENOMIC DNA]</scope>
    <source>
        <strain evidence="2 3">TRM 66187</strain>
    </source>
</reference>
<proteinExistence type="predicted"/>
<organism evidence="2 3">
    <name type="scientific">Streptomyces lycii</name>
    <dbReference type="NCBI Taxonomy" id="2654337"/>
    <lineage>
        <taxon>Bacteria</taxon>
        <taxon>Bacillati</taxon>
        <taxon>Actinomycetota</taxon>
        <taxon>Actinomycetes</taxon>
        <taxon>Kitasatosporales</taxon>
        <taxon>Streptomycetaceae</taxon>
        <taxon>Streptomyces</taxon>
    </lineage>
</organism>
<evidence type="ECO:0008006" key="4">
    <source>
        <dbReference type="Google" id="ProtNLM"/>
    </source>
</evidence>